<comment type="caution">
    <text evidence="1">The sequence shown here is derived from an EMBL/GenBank/DDBJ whole genome shotgun (WGS) entry which is preliminary data.</text>
</comment>
<accession>A0A9N9BYZ2</accession>
<keyword evidence="2" id="KW-1185">Reference proteome</keyword>
<proteinExistence type="predicted"/>
<name>A0A9N9BYZ2_FUNMO</name>
<evidence type="ECO:0000313" key="2">
    <source>
        <dbReference type="Proteomes" id="UP000789375"/>
    </source>
</evidence>
<dbReference type="AlphaFoldDB" id="A0A9N9BYZ2"/>
<gene>
    <name evidence="1" type="ORF">FMOSSE_LOCUS8055</name>
</gene>
<organism evidence="1 2">
    <name type="scientific">Funneliformis mosseae</name>
    <name type="common">Endomycorrhizal fungus</name>
    <name type="synonym">Glomus mosseae</name>
    <dbReference type="NCBI Taxonomy" id="27381"/>
    <lineage>
        <taxon>Eukaryota</taxon>
        <taxon>Fungi</taxon>
        <taxon>Fungi incertae sedis</taxon>
        <taxon>Mucoromycota</taxon>
        <taxon>Glomeromycotina</taxon>
        <taxon>Glomeromycetes</taxon>
        <taxon>Glomerales</taxon>
        <taxon>Glomeraceae</taxon>
        <taxon>Funneliformis</taxon>
    </lineage>
</organism>
<sequence length="69" mass="7712">RSGAEAKGPPTTVVTKKKKRSLIGEKYYEQFSTEFWKEPGSQHSMTPSTLSTPGPLETGILEYMYCEVP</sequence>
<feature type="non-terminal residue" evidence="1">
    <location>
        <position position="1"/>
    </location>
</feature>
<dbReference type="EMBL" id="CAJVPP010002020">
    <property type="protein sequence ID" value="CAG8583252.1"/>
    <property type="molecule type" value="Genomic_DNA"/>
</dbReference>
<evidence type="ECO:0000313" key="1">
    <source>
        <dbReference type="EMBL" id="CAG8583252.1"/>
    </source>
</evidence>
<protein>
    <submittedName>
        <fullName evidence="1">13598_t:CDS:1</fullName>
    </submittedName>
</protein>
<reference evidence="1" key="1">
    <citation type="submission" date="2021-06" db="EMBL/GenBank/DDBJ databases">
        <authorList>
            <person name="Kallberg Y."/>
            <person name="Tangrot J."/>
            <person name="Rosling A."/>
        </authorList>
    </citation>
    <scope>NUCLEOTIDE SEQUENCE</scope>
    <source>
        <strain evidence="1">87-6 pot B 2015</strain>
    </source>
</reference>
<dbReference type="Proteomes" id="UP000789375">
    <property type="component" value="Unassembled WGS sequence"/>
</dbReference>